<feature type="compositionally biased region" description="Polar residues" evidence="10">
    <location>
        <begin position="327"/>
        <end position="338"/>
    </location>
</feature>
<accession>A0A182TA53</accession>
<protein>
    <recommendedName>
        <fullName evidence="11">C2H2-type domain-containing protein</fullName>
    </recommendedName>
</protein>
<dbReference type="Proteomes" id="UP000075901">
    <property type="component" value="Unassembled WGS sequence"/>
</dbReference>
<keyword evidence="5" id="KW-0862">Zinc</keyword>
<proteinExistence type="predicted"/>
<evidence type="ECO:0000259" key="11">
    <source>
        <dbReference type="PROSITE" id="PS00028"/>
    </source>
</evidence>
<evidence type="ECO:0000313" key="12">
    <source>
        <dbReference type="EnsemblMetazoa" id="AMAM022724-PA"/>
    </source>
</evidence>
<dbReference type="AlphaFoldDB" id="A0A182TA53"/>
<evidence type="ECO:0000256" key="6">
    <source>
        <dbReference type="ARBA" id="ARBA00023015"/>
    </source>
</evidence>
<dbReference type="GO" id="GO:0008270">
    <property type="term" value="F:zinc ion binding"/>
    <property type="evidence" value="ECO:0007669"/>
    <property type="project" value="UniProtKB-KW"/>
</dbReference>
<keyword evidence="7" id="KW-0238">DNA-binding</keyword>
<evidence type="ECO:0000256" key="10">
    <source>
        <dbReference type="SAM" id="MobiDB-lite"/>
    </source>
</evidence>
<evidence type="ECO:0000256" key="2">
    <source>
        <dbReference type="ARBA" id="ARBA00022723"/>
    </source>
</evidence>
<dbReference type="PANTHER" id="PTHR45993">
    <property type="entry name" value="B-CELL LYMPHOMA/LEUKEMIA 11"/>
    <property type="match status" value="1"/>
</dbReference>
<keyword evidence="3" id="KW-0677">Repeat</keyword>
<feature type="region of interest" description="Disordered" evidence="10">
    <location>
        <begin position="327"/>
        <end position="358"/>
    </location>
</feature>
<keyword evidence="8" id="KW-0804">Transcription</keyword>
<keyword evidence="6" id="KW-0805">Transcription regulation</keyword>
<dbReference type="GO" id="GO:0005634">
    <property type="term" value="C:nucleus"/>
    <property type="evidence" value="ECO:0007669"/>
    <property type="project" value="UniProtKB-SubCell"/>
</dbReference>
<feature type="compositionally biased region" description="Polar residues" evidence="10">
    <location>
        <begin position="245"/>
        <end position="254"/>
    </location>
</feature>
<evidence type="ECO:0000256" key="4">
    <source>
        <dbReference type="ARBA" id="ARBA00022771"/>
    </source>
</evidence>
<organism evidence="12 13">
    <name type="scientific">Anopheles maculatus</name>
    <dbReference type="NCBI Taxonomy" id="74869"/>
    <lineage>
        <taxon>Eukaryota</taxon>
        <taxon>Metazoa</taxon>
        <taxon>Ecdysozoa</taxon>
        <taxon>Arthropoda</taxon>
        <taxon>Hexapoda</taxon>
        <taxon>Insecta</taxon>
        <taxon>Pterygota</taxon>
        <taxon>Neoptera</taxon>
        <taxon>Endopterygota</taxon>
        <taxon>Diptera</taxon>
        <taxon>Nematocera</taxon>
        <taxon>Culicoidea</taxon>
        <taxon>Culicidae</taxon>
        <taxon>Anophelinae</taxon>
        <taxon>Anopheles</taxon>
        <taxon>Anopheles maculatus group</taxon>
    </lineage>
</organism>
<evidence type="ECO:0000256" key="7">
    <source>
        <dbReference type="ARBA" id="ARBA00023125"/>
    </source>
</evidence>
<keyword evidence="2" id="KW-0479">Metal-binding</keyword>
<evidence type="ECO:0000256" key="8">
    <source>
        <dbReference type="ARBA" id="ARBA00023163"/>
    </source>
</evidence>
<feature type="compositionally biased region" description="Low complexity" evidence="10">
    <location>
        <begin position="159"/>
        <end position="179"/>
    </location>
</feature>
<reference evidence="13" key="1">
    <citation type="submission" date="2013-09" db="EMBL/GenBank/DDBJ databases">
        <title>The Genome Sequence of Anopheles maculatus species B.</title>
        <authorList>
            <consortium name="The Broad Institute Genomics Platform"/>
            <person name="Neafsey D.E."/>
            <person name="Besansky N."/>
            <person name="Howell P."/>
            <person name="Walton C."/>
            <person name="Young S.K."/>
            <person name="Zeng Q."/>
            <person name="Gargeya S."/>
            <person name="Fitzgerald M."/>
            <person name="Haas B."/>
            <person name="Abouelleil A."/>
            <person name="Allen A.W."/>
            <person name="Alvarado L."/>
            <person name="Arachchi H.M."/>
            <person name="Berlin A.M."/>
            <person name="Chapman S.B."/>
            <person name="Gainer-Dewar J."/>
            <person name="Goldberg J."/>
            <person name="Griggs A."/>
            <person name="Gujja S."/>
            <person name="Hansen M."/>
            <person name="Howarth C."/>
            <person name="Imamovic A."/>
            <person name="Ireland A."/>
            <person name="Larimer J."/>
            <person name="McCowan C."/>
            <person name="Murphy C."/>
            <person name="Pearson M."/>
            <person name="Poon T.W."/>
            <person name="Priest M."/>
            <person name="Roberts A."/>
            <person name="Saif S."/>
            <person name="Shea T."/>
            <person name="Sisk P."/>
            <person name="Sykes S."/>
            <person name="Wortman J."/>
            <person name="Nusbaum C."/>
            <person name="Birren B."/>
        </authorList>
    </citation>
    <scope>NUCLEOTIDE SEQUENCE [LARGE SCALE GENOMIC DNA]</scope>
    <source>
        <strain evidence="13">maculatus3</strain>
    </source>
</reference>
<feature type="compositionally biased region" description="Basic and acidic residues" evidence="10">
    <location>
        <begin position="98"/>
        <end position="114"/>
    </location>
</feature>
<feature type="compositionally biased region" description="Low complexity" evidence="10">
    <location>
        <begin position="55"/>
        <end position="64"/>
    </location>
</feature>
<dbReference type="EnsemblMetazoa" id="AMAM022724-RA">
    <property type="protein sequence ID" value="AMAM022724-PA"/>
    <property type="gene ID" value="AMAM022724"/>
</dbReference>
<evidence type="ECO:0000256" key="9">
    <source>
        <dbReference type="ARBA" id="ARBA00023242"/>
    </source>
</evidence>
<dbReference type="InterPro" id="IPR013087">
    <property type="entry name" value="Znf_C2H2_type"/>
</dbReference>
<dbReference type="GO" id="GO:0000978">
    <property type="term" value="F:RNA polymerase II cis-regulatory region sequence-specific DNA binding"/>
    <property type="evidence" value="ECO:0007669"/>
    <property type="project" value="TreeGrafter"/>
</dbReference>
<keyword evidence="13" id="KW-1185">Reference proteome</keyword>
<feature type="domain" description="C2H2-type" evidence="11">
    <location>
        <begin position="6"/>
        <end position="27"/>
    </location>
</feature>
<dbReference type="PANTHER" id="PTHR45993:SF6">
    <property type="entry name" value="C2H2-TYPE DOMAIN-CONTAINING PROTEIN"/>
    <property type="match status" value="1"/>
</dbReference>
<dbReference type="PROSITE" id="PS00028">
    <property type="entry name" value="ZINC_FINGER_C2H2_1"/>
    <property type="match status" value="1"/>
</dbReference>
<dbReference type="VEuPathDB" id="VectorBase:AMAM022724"/>
<feature type="region of interest" description="Disordered" evidence="10">
    <location>
        <begin position="204"/>
        <end position="261"/>
    </location>
</feature>
<feature type="compositionally biased region" description="Low complexity" evidence="10">
    <location>
        <begin position="219"/>
        <end position="244"/>
    </location>
</feature>
<dbReference type="GO" id="GO:0003700">
    <property type="term" value="F:DNA-binding transcription factor activity"/>
    <property type="evidence" value="ECO:0007669"/>
    <property type="project" value="TreeGrafter"/>
</dbReference>
<dbReference type="GO" id="GO:0006357">
    <property type="term" value="P:regulation of transcription by RNA polymerase II"/>
    <property type="evidence" value="ECO:0007669"/>
    <property type="project" value="TreeGrafter"/>
</dbReference>
<keyword evidence="9" id="KW-0539">Nucleus</keyword>
<feature type="region of interest" description="Disordered" evidence="10">
    <location>
        <begin position="135"/>
        <end position="179"/>
    </location>
</feature>
<evidence type="ECO:0000256" key="1">
    <source>
        <dbReference type="ARBA" id="ARBA00004123"/>
    </source>
</evidence>
<reference evidence="12" key="2">
    <citation type="submission" date="2020-05" db="UniProtKB">
        <authorList>
            <consortium name="EnsemblMetazoa"/>
        </authorList>
    </citation>
    <scope>IDENTIFICATION</scope>
    <source>
        <strain evidence="12">maculatus3</strain>
    </source>
</reference>
<evidence type="ECO:0000313" key="13">
    <source>
        <dbReference type="Proteomes" id="UP000075901"/>
    </source>
</evidence>
<evidence type="ECO:0000256" key="5">
    <source>
        <dbReference type="ARBA" id="ARBA00022833"/>
    </source>
</evidence>
<dbReference type="InterPro" id="IPR051497">
    <property type="entry name" value="Dev/Hematopoietic_TF"/>
</dbReference>
<feature type="region of interest" description="Disordered" evidence="10">
    <location>
        <begin position="39"/>
        <end position="120"/>
    </location>
</feature>
<name>A0A182TA53_9DIPT</name>
<evidence type="ECO:0000256" key="3">
    <source>
        <dbReference type="ARBA" id="ARBA00022737"/>
    </source>
</evidence>
<comment type="subcellular location">
    <subcellularLocation>
        <location evidence="1">Nucleus</location>
    </subcellularLocation>
</comment>
<sequence>PSNYVCSTCKTKYHSAWRLVQHVQHAHGVKIYVESLASTGNQDGGAAPTEESDAPESAAASEEANGPVTPLPEPQKLTDITSDEPETVTPRSRSVSRSRNEVSMEREEERHEIRSPALKSVKDAASNGLELVSSATIENGVDAESDEEIEVRTKRPKLTNTSTSSSSSNNSSSNGSHSTVNHTVEVALALTSPQALTTSTALPLRQSTTPQPPASSFIVAAPSPSHPQHSPPSASVVTSTPTPARSESTQSLPPTSLRAHHSLLPPPELHPNPFGLLRMPPHHPHSPLFGRAHHDFRMEHLMSEQFRSHGLNLAAAAVAAANQLKSHSQQFNPATGATASERPPSASGAALTLTPGGG</sequence>
<keyword evidence="4" id="KW-0863">Zinc-finger</keyword>